<dbReference type="Proteomes" id="UP000664534">
    <property type="component" value="Unassembled WGS sequence"/>
</dbReference>
<keyword evidence="5" id="KW-0539">Nucleus</keyword>
<evidence type="ECO:0000256" key="4">
    <source>
        <dbReference type="ARBA" id="ARBA00023163"/>
    </source>
</evidence>
<dbReference type="GO" id="GO:0006351">
    <property type="term" value="P:DNA-templated transcription"/>
    <property type="evidence" value="ECO:0007669"/>
    <property type="project" value="InterPro"/>
</dbReference>
<evidence type="ECO:0000256" key="5">
    <source>
        <dbReference type="ARBA" id="ARBA00023242"/>
    </source>
</evidence>
<evidence type="ECO:0000256" key="2">
    <source>
        <dbReference type="ARBA" id="ARBA00023015"/>
    </source>
</evidence>
<dbReference type="CDD" id="cd12148">
    <property type="entry name" value="fungal_TF_MHR"/>
    <property type="match status" value="1"/>
</dbReference>
<dbReference type="InterPro" id="IPR036864">
    <property type="entry name" value="Zn2-C6_fun-type_DNA-bd_sf"/>
</dbReference>
<evidence type="ECO:0000256" key="6">
    <source>
        <dbReference type="SAM" id="MobiDB-lite"/>
    </source>
</evidence>
<feature type="region of interest" description="Disordered" evidence="6">
    <location>
        <begin position="626"/>
        <end position="662"/>
    </location>
</feature>
<feature type="region of interest" description="Disordered" evidence="6">
    <location>
        <begin position="72"/>
        <end position="110"/>
    </location>
</feature>
<feature type="region of interest" description="Disordered" evidence="6">
    <location>
        <begin position="1"/>
        <end position="57"/>
    </location>
</feature>
<dbReference type="GO" id="GO:0008270">
    <property type="term" value="F:zinc ion binding"/>
    <property type="evidence" value="ECO:0007669"/>
    <property type="project" value="InterPro"/>
</dbReference>
<feature type="compositionally biased region" description="Polar residues" evidence="6">
    <location>
        <begin position="72"/>
        <end position="85"/>
    </location>
</feature>
<evidence type="ECO:0000256" key="3">
    <source>
        <dbReference type="ARBA" id="ARBA00023125"/>
    </source>
</evidence>
<feature type="region of interest" description="Disordered" evidence="6">
    <location>
        <begin position="173"/>
        <end position="192"/>
    </location>
</feature>
<feature type="domain" description="Zn(2)-C6 fungal-type" evidence="7">
    <location>
        <begin position="113"/>
        <end position="147"/>
    </location>
</feature>
<keyword evidence="9" id="KW-1185">Reference proteome</keyword>
<name>A0A8H3FA85_9LECA</name>
<dbReference type="GO" id="GO:0003677">
    <property type="term" value="F:DNA binding"/>
    <property type="evidence" value="ECO:0007669"/>
    <property type="project" value="UniProtKB-KW"/>
</dbReference>
<dbReference type="GO" id="GO:0000981">
    <property type="term" value="F:DNA-binding transcription factor activity, RNA polymerase II-specific"/>
    <property type="evidence" value="ECO:0007669"/>
    <property type="project" value="InterPro"/>
</dbReference>
<evidence type="ECO:0000313" key="8">
    <source>
        <dbReference type="EMBL" id="CAF9922286.1"/>
    </source>
</evidence>
<accession>A0A8H3FA85</accession>
<dbReference type="OrthoDB" id="5426978at2759"/>
<dbReference type="PROSITE" id="PS00463">
    <property type="entry name" value="ZN2_CY6_FUNGAL_1"/>
    <property type="match status" value="1"/>
</dbReference>
<reference evidence="8" key="1">
    <citation type="submission" date="2021-03" db="EMBL/GenBank/DDBJ databases">
        <authorList>
            <person name="Tagirdzhanova G."/>
        </authorList>
    </citation>
    <scope>NUCLEOTIDE SEQUENCE</scope>
</reference>
<evidence type="ECO:0000256" key="1">
    <source>
        <dbReference type="ARBA" id="ARBA00022723"/>
    </source>
</evidence>
<dbReference type="EMBL" id="CAJPDT010000030">
    <property type="protein sequence ID" value="CAF9922286.1"/>
    <property type="molecule type" value="Genomic_DNA"/>
</dbReference>
<proteinExistence type="predicted"/>
<keyword evidence="3" id="KW-0238">DNA-binding</keyword>
<keyword evidence="4" id="KW-0804">Transcription</keyword>
<keyword evidence="1" id="KW-0479">Metal-binding</keyword>
<gene>
    <name evidence="8" type="primary">RGT1</name>
    <name evidence="8" type="ORF">IMSHALPRED_005647</name>
</gene>
<dbReference type="Pfam" id="PF00172">
    <property type="entry name" value="Zn_clus"/>
    <property type="match status" value="1"/>
</dbReference>
<comment type="caution">
    <text evidence="8">The sequence shown here is derived from an EMBL/GenBank/DDBJ whole genome shotgun (WGS) entry which is preliminary data.</text>
</comment>
<dbReference type="SUPFAM" id="SSF57701">
    <property type="entry name" value="Zn2/Cys6 DNA-binding domain"/>
    <property type="match status" value="1"/>
</dbReference>
<dbReference type="PANTHER" id="PTHR31668:SF26">
    <property type="entry name" value="GLUCOSE TRANSPORT TRANSCRIPTION REGULATOR RGT1-RELATED"/>
    <property type="match status" value="1"/>
</dbReference>
<dbReference type="PANTHER" id="PTHR31668">
    <property type="entry name" value="GLUCOSE TRANSPORT TRANSCRIPTION REGULATOR RGT1-RELATED-RELATED"/>
    <property type="match status" value="1"/>
</dbReference>
<dbReference type="SMART" id="SM00066">
    <property type="entry name" value="GAL4"/>
    <property type="match status" value="1"/>
</dbReference>
<evidence type="ECO:0000259" key="7">
    <source>
        <dbReference type="PROSITE" id="PS50048"/>
    </source>
</evidence>
<sequence>MDPKSSYPDPEAAHGGMNPFSYATQPSMPPAEHAHAHMQQAPAANMRGPIGDGQEYGQINHHGQAFAQNGQIPREAQSSTPQQLAQRGLEADQSHAHNNTDSSARKRAKVTRACDECRRKKIRCDAESETPGIQCSSCKRADQVCDFRRAPQKRGPSKGYIKELAERVNRLENSGPTPEVQYAPVNHDPSGTGSVYAPPLDYTRKRNHAMMVGPQFFEQGHQQLQEYSAGHRGTDPDAAAQGLQGPRVFHPPSLIDHQTRDALNNNMAPNPLIDNYGKLIQTFFPILARQEGRVHHELEKVPSAVRTALLYARDLAVTYCTSALKPEALSARVTAELVALKAEGPQARTHDANFAYLQALFLMAIATENSGPVYSRNTSWIAEAISIATYLNLHQSHSFDMGDPNDEDAPAKIARRVWLSLVVLDRFHASSTASPLLVANDSARLVASDEDILGPDAYHLVRISLVLGHVSHAILYQDAQRNRSHPRELLLDDVLQGEIDRLKESLYHEFHQTRHLYLAFAHLQLLSFRLPGFSDYAASQRSDTAHTIVEQLSSFTDDLRPLNHHFAGLAAITLAEDMDNDKSLASLQKLRGVLDTGYVREDIEPSNPRAHKTIWNAPISSFISKKLGDSGPHTANEPGSSRGGLQHLADAAVGNGPNDEATDWTAVGAKGFLNEFD</sequence>
<dbReference type="PROSITE" id="PS50048">
    <property type="entry name" value="ZN2_CY6_FUNGAL_2"/>
    <property type="match status" value="1"/>
</dbReference>
<protein>
    <submittedName>
        <fullName evidence="8">Glucose-responsive transcription factor</fullName>
    </submittedName>
</protein>
<keyword evidence="2" id="KW-0805">Transcription regulation</keyword>
<dbReference type="InterPro" id="IPR007219">
    <property type="entry name" value="XnlR_reg_dom"/>
</dbReference>
<dbReference type="Gene3D" id="4.10.240.10">
    <property type="entry name" value="Zn(2)-C6 fungal-type DNA-binding domain"/>
    <property type="match status" value="1"/>
</dbReference>
<dbReference type="InterPro" id="IPR050797">
    <property type="entry name" value="Carb_Metab_Trans_Reg"/>
</dbReference>
<dbReference type="AlphaFoldDB" id="A0A8H3FA85"/>
<dbReference type="CDD" id="cd00067">
    <property type="entry name" value="GAL4"/>
    <property type="match status" value="1"/>
</dbReference>
<dbReference type="Pfam" id="PF04082">
    <property type="entry name" value="Fungal_trans"/>
    <property type="match status" value="1"/>
</dbReference>
<dbReference type="InterPro" id="IPR001138">
    <property type="entry name" value="Zn2Cys6_DnaBD"/>
</dbReference>
<organism evidence="8 9">
    <name type="scientific">Imshaugia aleurites</name>
    <dbReference type="NCBI Taxonomy" id="172621"/>
    <lineage>
        <taxon>Eukaryota</taxon>
        <taxon>Fungi</taxon>
        <taxon>Dikarya</taxon>
        <taxon>Ascomycota</taxon>
        <taxon>Pezizomycotina</taxon>
        <taxon>Lecanoromycetes</taxon>
        <taxon>OSLEUM clade</taxon>
        <taxon>Lecanoromycetidae</taxon>
        <taxon>Lecanorales</taxon>
        <taxon>Lecanorineae</taxon>
        <taxon>Parmeliaceae</taxon>
        <taxon>Imshaugia</taxon>
    </lineage>
</organism>
<evidence type="ECO:0000313" key="9">
    <source>
        <dbReference type="Proteomes" id="UP000664534"/>
    </source>
</evidence>